<feature type="coiled-coil region" evidence="1">
    <location>
        <begin position="18"/>
        <end position="45"/>
    </location>
</feature>
<dbReference type="AlphaFoldDB" id="A0A2A4B9A8"/>
<evidence type="ECO:0000259" key="2">
    <source>
        <dbReference type="PROSITE" id="PS50943"/>
    </source>
</evidence>
<evidence type="ECO:0000256" key="1">
    <source>
        <dbReference type="SAM" id="Coils"/>
    </source>
</evidence>
<evidence type="ECO:0000313" key="4">
    <source>
        <dbReference type="Proteomes" id="UP000218366"/>
    </source>
</evidence>
<dbReference type="OrthoDB" id="407979at2"/>
<evidence type="ECO:0000313" key="3">
    <source>
        <dbReference type="EMBL" id="PCD04246.1"/>
    </source>
</evidence>
<dbReference type="InterPro" id="IPR010982">
    <property type="entry name" value="Lambda_DNA-bd_dom_sf"/>
</dbReference>
<comment type="caution">
    <text evidence="3">The sequence shown here is derived from an EMBL/GenBank/DDBJ whole genome shotgun (WGS) entry which is preliminary data.</text>
</comment>
<dbReference type="CDD" id="cd00093">
    <property type="entry name" value="HTH_XRE"/>
    <property type="match status" value="1"/>
</dbReference>
<feature type="domain" description="HTH cro/C1-type" evidence="2">
    <location>
        <begin position="66"/>
        <end position="120"/>
    </location>
</feature>
<gene>
    <name evidence="3" type="ORF">COC42_08145</name>
</gene>
<name>A0A2A4B9A8_9SPHN</name>
<proteinExistence type="predicted"/>
<keyword evidence="1" id="KW-0175">Coiled coil</keyword>
<dbReference type="SMART" id="SM00530">
    <property type="entry name" value="HTH_XRE"/>
    <property type="match status" value="1"/>
</dbReference>
<dbReference type="Gene3D" id="1.10.260.40">
    <property type="entry name" value="lambda repressor-like DNA-binding domains"/>
    <property type="match status" value="1"/>
</dbReference>
<dbReference type="GO" id="GO:0003677">
    <property type="term" value="F:DNA binding"/>
    <property type="evidence" value="ECO:0007669"/>
    <property type="project" value="InterPro"/>
</dbReference>
<dbReference type="InterPro" id="IPR001387">
    <property type="entry name" value="Cro/C1-type_HTH"/>
</dbReference>
<dbReference type="PROSITE" id="PS50943">
    <property type="entry name" value="HTH_CROC1"/>
    <property type="match status" value="1"/>
</dbReference>
<dbReference type="Proteomes" id="UP000218366">
    <property type="component" value="Unassembled WGS sequence"/>
</dbReference>
<dbReference type="EMBL" id="NWMW01000001">
    <property type="protein sequence ID" value="PCD04246.1"/>
    <property type="molecule type" value="Genomic_DNA"/>
</dbReference>
<dbReference type="Pfam" id="PF13560">
    <property type="entry name" value="HTH_31"/>
    <property type="match status" value="1"/>
</dbReference>
<organism evidence="3 4">
    <name type="scientific">Sphingomonas spermidinifaciens</name>
    <dbReference type="NCBI Taxonomy" id="1141889"/>
    <lineage>
        <taxon>Bacteria</taxon>
        <taxon>Pseudomonadati</taxon>
        <taxon>Pseudomonadota</taxon>
        <taxon>Alphaproteobacteria</taxon>
        <taxon>Sphingomonadales</taxon>
        <taxon>Sphingomonadaceae</taxon>
        <taxon>Sphingomonas</taxon>
    </lineage>
</organism>
<protein>
    <submittedName>
        <fullName evidence="3">Transcriptional regulator</fullName>
    </submittedName>
</protein>
<reference evidence="3 4" key="1">
    <citation type="submission" date="2017-09" db="EMBL/GenBank/DDBJ databases">
        <title>Sphingomonas spermidinifaciens 9NM-10, whole genome shotgun sequence.</title>
        <authorList>
            <person name="Feng G."/>
            <person name="Zhu H."/>
        </authorList>
    </citation>
    <scope>NUCLEOTIDE SEQUENCE [LARGE SCALE GENOMIC DNA]</scope>
    <source>
        <strain evidence="3 4">9NM-10</strain>
    </source>
</reference>
<keyword evidence="4" id="KW-1185">Reference proteome</keyword>
<accession>A0A2A4B9A8</accession>
<dbReference type="RefSeq" id="WP_096342641.1">
    <property type="nucleotide sequence ID" value="NZ_NWMW01000001.1"/>
</dbReference>
<dbReference type="SUPFAM" id="SSF47413">
    <property type="entry name" value="lambda repressor-like DNA-binding domains"/>
    <property type="match status" value="1"/>
</dbReference>
<sequence>MSVQFVEIGGQRIAMLPAADYERLLDAVEDRADTAAAEAAEVRRAAGEEYVPLEVVDRLVGGDNPLRVWREYRGLSVMALAERLGCQRQFIYKLERGERTGDVDLWIKLADCLGVAVEDLRPQP</sequence>